<feature type="transmembrane region" description="Helical" evidence="1">
    <location>
        <begin position="41"/>
        <end position="63"/>
    </location>
</feature>
<evidence type="ECO:0000256" key="1">
    <source>
        <dbReference type="SAM" id="Phobius"/>
    </source>
</evidence>
<reference evidence="3" key="1">
    <citation type="submission" date="2017-09" db="EMBL/GenBank/DDBJ databases">
        <title>Depth-based differentiation of microbial function through sediment-hosted aquifers and enrichment of novel symbionts in the deep terrestrial subsurface.</title>
        <authorList>
            <person name="Probst A.J."/>
            <person name="Ladd B."/>
            <person name="Jarett J.K."/>
            <person name="Geller-Mcgrath D.E."/>
            <person name="Sieber C.M.K."/>
            <person name="Emerson J.B."/>
            <person name="Anantharaman K."/>
            <person name="Thomas B.C."/>
            <person name="Malmstrom R."/>
            <person name="Stieglmeier M."/>
            <person name="Klingl A."/>
            <person name="Woyke T."/>
            <person name="Ryan C.M."/>
            <person name="Banfield J.F."/>
        </authorList>
    </citation>
    <scope>NUCLEOTIDE SEQUENCE [LARGE SCALE GENOMIC DNA]</scope>
</reference>
<gene>
    <name evidence="2" type="ORF">COY32_00655</name>
</gene>
<dbReference type="EMBL" id="PFNL01000017">
    <property type="protein sequence ID" value="PIZ48051.1"/>
    <property type="molecule type" value="Genomic_DNA"/>
</dbReference>
<accession>A0A2M7TLM8</accession>
<feature type="transmembrane region" description="Helical" evidence="1">
    <location>
        <begin position="12"/>
        <end position="29"/>
    </location>
</feature>
<organism evidence="2 3">
    <name type="scientific">candidate division WWE3 bacterium CG_4_10_14_0_2_um_filter_41_14</name>
    <dbReference type="NCBI Taxonomy" id="1975072"/>
    <lineage>
        <taxon>Bacteria</taxon>
        <taxon>Katanobacteria</taxon>
    </lineage>
</organism>
<proteinExistence type="predicted"/>
<protein>
    <submittedName>
        <fullName evidence="2">Uncharacterized protein</fullName>
    </submittedName>
</protein>
<keyword evidence="1" id="KW-0472">Membrane</keyword>
<name>A0A2M7TLM8_UNCKA</name>
<keyword evidence="1" id="KW-0812">Transmembrane</keyword>
<evidence type="ECO:0000313" key="3">
    <source>
        <dbReference type="Proteomes" id="UP000228920"/>
    </source>
</evidence>
<comment type="caution">
    <text evidence="2">The sequence shown here is derived from an EMBL/GenBank/DDBJ whole genome shotgun (WGS) entry which is preliminary data.</text>
</comment>
<dbReference type="AlphaFoldDB" id="A0A2M7TLM8"/>
<sequence>MARSRIQVLIEVMLFFLLGVMTVYMMYTVEGMTSLASHIEYLYATVMTVFLAIVLFSIAIITIENQKFSGVKTMVIVAVGTALLVVLSTTLMVLMDPIFLSALEAVLASR</sequence>
<dbReference type="Proteomes" id="UP000228920">
    <property type="component" value="Unassembled WGS sequence"/>
</dbReference>
<evidence type="ECO:0000313" key="2">
    <source>
        <dbReference type="EMBL" id="PIZ48051.1"/>
    </source>
</evidence>
<keyword evidence="1" id="KW-1133">Transmembrane helix</keyword>
<feature type="transmembrane region" description="Helical" evidence="1">
    <location>
        <begin position="75"/>
        <end position="95"/>
    </location>
</feature>